<dbReference type="Pfam" id="PF00069">
    <property type="entry name" value="Pkinase"/>
    <property type="match status" value="1"/>
</dbReference>
<dbReference type="PROSITE" id="PS50011">
    <property type="entry name" value="PROTEIN_KINASE_DOM"/>
    <property type="match status" value="1"/>
</dbReference>
<feature type="region of interest" description="Disordered" evidence="9">
    <location>
        <begin position="25"/>
        <end position="72"/>
    </location>
</feature>
<dbReference type="InterPro" id="IPR011990">
    <property type="entry name" value="TPR-like_helical_dom_sf"/>
</dbReference>
<protein>
    <recommendedName>
        <fullName evidence="1">non-specific serine/threonine protein kinase</fullName>
        <ecNumber evidence="1">2.7.11.1</ecNumber>
    </recommendedName>
</protein>
<dbReference type="Gene3D" id="1.25.40.10">
    <property type="entry name" value="Tetratricopeptide repeat domain"/>
    <property type="match status" value="2"/>
</dbReference>
<dbReference type="InterPro" id="IPR000719">
    <property type="entry name" value="Prot_kinase_dom"/>
</dbReference>
<dbReference type="PANTHER" id="PTHR24363">
    <property type="entry name" value="SERINE/THREONINE PROTEIN KINASE"/>
    <property type="match status" value="1"/>
</dbReference>
<organism evidence="11 12">
    <name type="scientific">Actinomycetospora termitidis</name>
    <dbReference type="NCBI Taxonomy" id="3053470"/>
    <lineage>
        <taxon>Bacteria</taxon>
        <taxon>Bacillati</taxon>
        <taxon>Actinomycetota</taxon>
        <taxon>Actinomycetes</taxon>
        <taxon>Pseudonocardiales</taxon>
        <taxon>Pseudonocardiaceae</taxon>
        <taxon>Actinomycetospora</taxon>
    </lineage>
</organism>
<gene>
    <name evidence="11" type="ORF">QRT03_23330</name>
</gene>
<evidence type="ECO:0000256" key="5">
    <source>
        <dbReference type="ARBA" id="ARBA00022777"/>
    </source>
</evidence>
<evidence type="ECO:0000313" key="11">
    <source>
        <dbReference type="EMBL" id="MDL5158920.1"/>
    </source>
</evidence>
<dbReference type="EMBL" id="JASVWF010000006">
    <property type="protein sequence ID" value="MDL5158920.1"/>
    <property type="molecule type" value="Genomic_DNA"/>
</dbReference>
<evidence type="ECO:0000256" key="4">
    <source>
        <dbReference type="ARBA" id="ARBA00022741"/>
    </source>
</evidence>
<evidence type="ECO:0000256" key="8">
    <source>
        <dbReference type="ARBA" id="ARBA00048679"/>
    </source>
</evidence>
<evidence type="ECO:0000256" key="6">
    <source>
        <dbReference type="ARBA" id="ARBA00022840"/>
    </source>
</evidence>
<dbReference type="RefSeq" id="WP_286055482.1">
    <property type="nucleotide sequence ID" value="NZ_JASVWF010000006.1"/>
</dbReference>
<comment type="catalytic activity">
    <reaction evidence="7">
        <text>L-threonyl-[protein] + ATP = O-phospho-L-threonyl-[protein] + ADP + H(+)</text>
        <dbReference type="Rhea" id="RHEA:46608"/>
        <dbReference type="Rhea" id="RHEA-COMP:11060"/>
        <dbReference type="Rhea" id="RHEA-COMP:11605"/>
        <dbReference type="ChEBI" id="CHEBI:15378"/>
        <dbReference type="ChEBI" id="CHEBI:30013"/>
        <dbReference type="ChEBI" id="CHEBI:30616"/>
        <dbReference type="ChEBI" id="CHEBI:61977"/>
        <dbReference type="ChEBI" id="CHEBI:456216"/>
        <dbReference type="EC" id="2.7.11.1"/>
    </reaction>
</comment>
<dbReference type="Proteomes" id="UP001231924">
    <property type="component" value="Unassembled WGS sequence"/>
</dbReference>
<evidence type="ECO:0000256" key="7">
    <source>
        <dbReference type="ARBA" id="ARBA00047899"/>
    </source>
</evidence>
<evidence type="ECO:0000256" key="9">
    <source>
        <dbReference type="SAM" id="MobiDB-lite"/>
    </source>
</evidence>
<name>A0ABT7ME28_9PSEU</name>
<keyword evidence="5" id="KW-0418">Kinase</keyword>
<keyword evidence="4" id="KW-0547">Nucleotide-binding</keyword>
<keyword evidence="3" id="KW-0808">Transferase</keyword>
<feature type="compositionally biased region" description="Pro residues" evidence="9">
    <location>
        <begin position="30"/>
        <end position="44"/>
    </location>
</feature>
<comment type="caution">
    <text evidence="11">The sequence shown here is derived from an EMBL/GenBank/DDBJ whole genome shotgun (WGS) entry which is preliminary data.</text>
</comment>
<dbReference type="Gene3D" id="1.10.510.10">
    <property type="entry name" value="Transferase(Phosphotransferase) domain 1"/>
    <property type="match status" value="1"/>
</dbReference>
<keyword evidence="12" id="KW-1185">Reference proteome</keyword>
<sequence>MTSTPCTGCGKAAVDEGVCLRCGLEQQPEAPTPPPDSAAPPPTSPRTSSTGGAATGPIGVPRSGVPDDPEDMILENPALPERKRFCRNPQCRREVGRSRGGRPGRAYGFCQECRWPFDFRPPLTPGTLVARRYEVRGAIGRGGIGWTYLARHEPLGGHHVVLKGVSEPWLPGTAALEREELRALVTADHRNIVKVLDKVDHPYHPPGPDEEKLVIPYIVMDLVRGRTLRQVLRRRIEAGDGPLPPADVCERMAAALDGLGHLHGLGFAYNDLSDDNLMETPDGGLTIIDLGGVTELGATGLLQRKQGFADPTDPPASVPADLFTAGRTALRLTVAVTDFRHAEHGIPDPATAPLLAEQESFDLLLRRTAHADPAERFASAEENADAFRAVAREIRATADGGVPEPGRSLYFGRATRVVGDDPDTFPAVTASPSTVALALPELQIDVRDRHAGRLTTLTGEDPESVRAVLAVVPDPSPESRLVAVRAGLHLSVASDGARPTLDELLAELPDPDHLPDHVWPASFRGRLAWVRGVLHLALGSPVDAETEFRESRTSMPGEAAPKLALAHCAELLAVAADRSDDPDEDGHGHRARALHYFDLVWRTDHAYVGAAFGLARCRVAAGDRAGAERALQEVPAASRHASNAALCALGVAPPDTEQDPEVVARFFERAERLDPDHDDPLAVDERRRALTTIAVLTACRTRLDRSARVAGDGTPATVLGWALTPQGLGRGLEHAHRAAAALPGDRATRDAHVDAANAVRRWSLW</sequence>
<dbReference type="PANTHER" id="PTHR24363:SF0">
    <property type="entry name" value="SERINE_THREONINE KINASE LIKE DOMAIN CONTAINING 1"/>
    <property type="match status" value="1"/>
</dbReference>
<dbReference type="Gene3D" id="3.30.200.20">
    <property type="entry name" value="Phosphorylase Kinase, domain 1"/>
    <property type="match status" value="1"/>
</dbReference>
<evidence type="ECO:0000256" key="1">
    <source>
        <dbReference type="ARBA" id="ARBA00012513"/>
    </source>
</evidence>
<keyword evidence="2" id="KW-0723">Serine/threonine-protein kinase</keyword>
<dbReference type="SUPFAM" id="SSF56112">
    <property type="entry name" value="Protein kinase-like (PK-like)"/>
    <property type="match status" value="1"/>
</dbReference>
<proteinExistence type="predicted"/>
<dbReference type="InterPro" id="IPR011009">
    <property type="entry name" value="Kinase-like_dom_sf"/>
</dbReference>
<evidence type="ECO:0000259" key="10">
    <source>
        <dbReference type="PROSITE" id="PS50011"/>
    </source>
</evidence>
<dbReference type="EC" id="2.7.11.1" evidence="1"/>
<evidence type="ECO:0000256" key="2">
    <source>
        <dbReference type="ARBA" id="ARBA00022527"/>
    </source>
</evidence>
<dbReference type="SMART" id="SM00220">
    <property type="entry name" value="S_TKc"/>
    <property type="match status" value="1"/>
</dbReference>
<comment type="catalytic activity">
    <reaction evidence="8">
        <text>L-seryl-[protein] + ATP = O-phospho-L-seryl-[protein] + ADP + H(+)</text>
        <dbReference type="Rhea" id="RHEA:17989"/>
        <dbReference type="Rhea" id="RHEA-COMP:9863"/>
        <dbReference type="Rhea" id="RHEA-COMP:11604"/>
        <dbReference type="ChEBI" id="CHEBI:15378"/>
        <dbReference type="ChEBI" id="CHEBI:29999"/>
        <dbReference type="ChEBI" id="CHEBI:30616"/>
        <dbReference type="ChEBI" id="CHEBI:83421"/>
        <dbReference type="ChEBI" id="CHEBI:456216"/>
        <dbReference type="EC" id="2.7.11.1"/>
    </reaction>
</comment>
<dbReference type="InterPro" id="IPR031636">
    <property type="entry name" value="PknG_TPR"/>
</dbReference>
<keyword evidence="6" id="KW-0067">ATP-binding</keyword>
<dbReference type="Pfam" id="PF16918">
    <property type="entry name" value="PknG_TPR"/>
    <property type="match status" value="1"/>
</dbReference>
<feature type="domain" description="Protein kinase" evidence="10">
    <location>
        <begin position="133"/>
        <end position="388"/>
    </location>
</feature>
<evidence type="ECO:0000256" key="3">
    <source>
        <dbReference type="ARBA" id="ARBA00022679"/>
    </source>
</evidence>
<evidence type="ECO:0000313" key="12">
    <source>
        <dbReference type="Proteomes" id="UP001231924"/>
    </source>
</evidence>
<dbReference type="InterPro" id="IPR031634">
    <property type="entry name" value="PknG_rubred"/>
</dbReference>
<dbReference type="Pfam" id="PF16919">
    <property type="entry name" value="PknG_rubred"/>
    <property type="match status" value="1"/>
</dbReference>
<accession>A0ABT7ME28</accession>
<reference evidence="11 12" key="1">
    <citation type="submission" date="2023-06" db="EMBL/GenBank/DDBJ databases">
        <title>Actinomycetospora Odt1-22.</title>
        <authorList>
            <person name="Supong K."/>
        </authorList>
    </citation>
    <scope>NUCLEOTIDE SEQUENCE [LARGE SCALE GENOMIC DNA]</scope>
    <source>
        <strain evidence="11 12">Odt1-22</strain>
    </source>
</reference>
<feature type="compositionally biased region" description="Low complexity" evidence="9">
    <location>
        <begin position="45"/>
        <end position="59"/>
    </location>
</feature>